<protein>
    <recommendedName>
        <fullName evidence="5">Demethylmenaquinone methyltransferase</fullName>
        <ecNumber evidence="5">2.1.1.163</ecNumber>
    </recommendedName>
</protein>
<dbReference type="NCBIfam" id="TIGR01934">
    <property type="entry name" value="MenG_MenH_UbiE"/>
    <property type="match status" value="1"/>
</dbReference>
<dbReference type="AlphaFoldDB" id="A0A6S6SI73"/>
<feature type="binding site" evidence="5">
    <location>
        <begin position="106"/>
        <end position="107"/>
    </location>
    <ligand>
        <name>S-adenosyl-L-methionine</name>
        <dbReference type="ChEBI" id="CHEBI:59789"/>
    </ligand>
</feature>
<reference evidence="6" key="1">
    <citation type="submission" date="2020-01" db="EMBL/GenBank/DDBJ databases">
        <authorList>
            <person name="Meier V. D."/>
            <person name="Meier V D."/>
        </authorList>
    </citation>
    <scope>NUCLEOTIDE SEQUENCE</scope>
    <source>
        <strain evidence="6">HLG_WM_MAG_12</strain>
    </source>
</reference>
<dbReference type="NCBIfam" id="NF001244">
    <property type="entry name" value="PRK00216.1-5"/>
    <property type="match status" value="1"/>
</dbReference>
<gene>
    <name evidence="5" type="primary">menG</name>
    <name evidence="6" type="ORF">HELGO_WM2619</name>
</gene>
<evidence type="ECO:0000256" key="2">
    <source>
        <dbReference type="ARBA" id="ARBA00022603"/>
    </source>
</evidence>
<keyword evidence="1 5" id="KW-0474">Menaquinone biosynthesis</keyword>
<evidence type="ECO:0000256" key="3">
    <source>
        <dbReference type="ARBA" id="ARBA00022679"/>
    </source>
</evidence>
<dbReference type="InterPro" id="IPR004033">
    <property type="entry name" value="UbiE/COQ5_MeTrFase"/>
</dbReference>
<dbReference type="GO" id="GO:0008425">
    <property type="term" value="F:2-methoxy-6-polyprenyl-1,4-benzoquinol methyltransferase activity"/>
    <property type="evidence" value="ECO:0007669"/>
    <property type="project" value="TreeGrafter"/>
</dbReference>
<evidence type="ECO:0000256" key="1">
    <source>
        <dbReference type="ARBA" id="ARBA00022428"/>
    </source>
</evidence>
<dbReference type="UniPathway" id="UPA00079">
    <property type="reaction ID" value="UER00169"/>
</dbReference>
<dbReference type="EC" id="2.1.1.163" evidence="5"/>
<comment type="catalytic activity">
    <reaction evidence="5">
        <text>a 2-demethylmenaquinol + S-adenosyl-L-methionine = a menaquinol + S-adenosyl-L-homocysteine + H(+)</text>
        <dbReference type="Rhea" id="RHEA:42640"/>
        <dbReference type="Rhea" id="RHEA-COMP:9539"/>
        <dbReference type="Rhea" id="RHEA-COMP:9563"/>
        <dbReference type="ChEBI" id="CHEBI:15378"/>
        <dbReference type="ChEBI" id="CHEBI:18151"/>
        <dbReference type="ChEBI" id="CHEBI:55437"/>
        <dbReference type="ChEBI" id="CHEBI:57856"/>
        <dbReference type="ChEBI" id="CHEBI:59789"/>
        <dbReference type="EC" id="2.1.1.163"/>
    </reaction>
</comment>
<comment type="similarity">
    <text evidence="5">Belongs to the class I-like SAM-binding methyltransferase superfamily. MenG/UbiE family.</text>
</comment>
<feature type="binding site" evidence="5">
    <location>
        <position position="121"/>
    </location>
    <ligand>
        <name>S-adenosyl-L-methionine</name>
        <dbReference type="ChEBI" id="CHEBI:59789"/>
    </ligand>
</feature>
<keyword evidence="6" id="KW-0830">Ubiquinone</keyword>
<evidence type="ECO:0000256" key="5">
    <source>
        <dbReference type="HAMAP-Rule" id="MF_01813"/>
    </source>
</evidence>
<dbReference type="PANTHER" id="PTHR43591">
    <property type="entry name" value="METHYLTRANSFERASE"/>
    <property type="match status" value="1"/>
</dbReference>
<dbReference type="SUPFAM" id="SSF53335">
    <property type="entry name" value="S-adenosyl-L-methionine-dependent methyltransferases"/>
    <property type="match status" value="1"/>
</dbReference>
<comment type="pathway">
    <text evidence="5">Quinol/quinone metabolism; menaquinone biosynthesis; menaquinol from 1,4-dihydroxy-2-naphthoate: step 2/2.</text>
</comment>
<feature type="binding site" evidence="5">
    <location>
        <position position="59"/>
    </location>
    <ligand>
        <name>S-adenosyl-L-methionine</name>
        <dbReference type="ChEBI" id="CHEBI:59789"/>
    </ligand>
</feature>
<dbReference type="UniPathway" id="UPA00232"/>
<dbReference type="InterPro" id="IPR029063">
    <property type="entry name" value="SAM-dependent_MTases_sf"/>
</dbReference>
<dbReference type="CDD" id="cd02440">
    <property type="entry name" value="AdoMet_MTases"/>
    <property type="match status" value="1"/>
</dbReference>
<name>A0A6S6SI73_9BACT</name>
<feature type="binding site" evidence="5">
    <location>
        <position position="84"/>
    </location>
    <ligand>
        <name>S-adenosyl-L-methionine</name>
        <dbReference type="ChEBI" id="CHEBI:59789"/>
    </ligand>
</feature>
<dbReference type="Gene3D" id="3.40.50.150">
    <property type="entry name" value="Vaccinia Virus protein VP39"/>
    <property type="match status" value="1"/>
</dbReference>
<comment type="function">
    <text evidence="5">Methyltransferase required for the conversion of demethylmenaquinol (DMKH2) to menaquinol (MKH2).</text>
</comment>
<evidence type="ECO:0000256" key="4">
    <source>
        <dbReference type="ARBA" id="ARBA00022691"/>
    </source>
</evidence>
<sequence>MSKQQSIVSMFDSISGTYDKVNRILSFGIDKSWRKKACKKAFELTNKNRYDILDMACGTGDMIDFWRKSASKQNKNISSIIGIDPSLGMLEIAQKKFPKTEFKNNNATEFDDKNKDIISISYGLRNVVQRQAALKHFYNALNEDGVLVILEFMKMDKKSLMSHIRGLYMNKILPFIGGVISMNFKAYKYLPNSIGDFITTNELKEELEKAGFKIVFTKGYSGDISTLVIAQKNER</sequence>
<proteinExistence type="inferred from homology"/>
<dbReference type="Pfam" id="PF01209">
    <property type="entry name" value="Ubie_methyltran"/>
    <property type="match status" value="1"/>
</dbReference>
<keyword evidence="2 5" id="KW-0489">Methyltransferase</keyword>
<dbReference type="PANTHER" id="PTHR43591:SF24">
    <property type="entry name" value="2-METHOXY-6-POLYPRENYL-1,4-BENZOQUINOL METHYLASE, MITOCHONDRIAL"/>
    <property type="match status" value="1"/>
</dbReference>
<keyword evidence="3 5" id="KW-0808">Transferase</keyword>
<evidence type="ECO:0000313" key="6">
    <source>
        <dbReference type="EMBL" id="CAA6803052.1"/>
    </source>
</evidence>
<dbReference type="PROSITE" id="PS51608">
    <property type="entry name" value="SAM_MT_UBIE"/>
    <property type="match status" value="1"/>
</dbReference>
<dbReference type="GO" id="GO:0009234">
    <property type="term" value="P:menaquinone biosynthetic process"/>
    <property type="evidence" value="ECO:0007669"/>
    <property type="project" value="UniProtKB-UniRule"/>
</dbReference>
<organism evidence="6">
    <name type="scientific">uncultured Campylobacterales bacterium</name>
    <dbReference type="NCBI Taxonomy" id="352960"/>
    <lineage>
        <taxon>Bacteria</taxon>
        <taxon>Pseudomonadati</taxon>
        <taxon>Campylobacterota</taxon>
        <taxon>Epsilonproteobacteria</taxon>
        <taxon>Campylobacterales</taxon>
        <taxon>environmental samples</taxon>
    </lineage>
</organism>
<dbReference type="GO" id="GO:0032259">
    <property type="term" value="P:methylation"/>
    <property type="evidence" value="ECO:0007669"/>
    <property type="project" value="UniProtKB-KW"/>
</dbReference>
<dbReference type="GO" id="GO:0043770">
    <property type="term" value="F:demethylmenaquinone methyltransferase activity"/>
    <property type="evidence" value="ECO:0007669"/>
    <property type="project" value="UniProtKB-UniRule"/>
</dbReference>
<dbReference type="EMBL" id="CACVAW010000010">
    <property type="protein sequence ID" value="CAA6803052.1"/>
    <property type="molecule type" value="Genomic_DNA"/>
</dbReference>
<dbReference type="HAMAP" id="MF_01813">
    <property type="entry name" value="MenG_UbiE_methyltr"/>
    <property type="match status" value="1"/>
</dbReference>
<keyword evidence="4 5" id="KW-0949">S-adenosyl-L-methionine</keyword>
<accession>A0A6S6SI73</accession>